<protein>
    <submittedName>
        <fullName evidence="1">Uncharacterized protein</fullName>
    </submittedName>
</protein>
<reference evidence="1" key="1">
    <citation type="submission" date="2014-05" db="EMBL/GenBank/DDBJ databases">
        <authorList>
            <person name="Chronopoulou M."/>
        </authorList>
    </citation>
    <scope>NUCLEOTIDE SEQUENCE</scope>
    <source>
        <tissue evidence="1">Whole organism</tissue>
    </source>
</reference>
<accession>A0A0K2TKU1</accession>
<name>A0A0K2TKU1_LEPSM</name>
<evidence type="ECO:0000313" key="1">
    <source>
        <dbReference type="EMBL" id="CDW26539.1"/>
    </source>
</evidence>
<dbReference type="AlphaFoldDB" id="A0A0K2TKU1"/>
<proteinExistence type="predicted"/>
<organism evidence="1">
    <name type="scientific">Lepeophtheirus salmonis</name>
    <name type="common">Salmon louse</name>
    <name type="synonym">Caligus salmonis</name>
    <dbReference type="NCBI Taxonomy" id="72036"/>
    <lineage>
        <taxon>Eukaryota</taxon>
        <taxon>Metazoa</taxon>
        <taxon>Ecdysozoa</taxon>
        <taxon>Arthropoda</taxon>
        <taxon>Crustacea</taxon>
        <taxon>Multicrustacea</taxon>
        <taxon>Hexanauplia</taxon>
        <taxon>Copepoda</taxon>
        <taxon>Siphonostomatoida</taxon>
        <taxon>Caligidae</taxon>
        <taxon>Lepeophtheirus</taxon>
    </lineage>
</organism>
<dbReference type="EMBL" id="HACA01009178">
    <property type="protein sequence ID" value="CDW26539.1"/>
    <property type="molecule type" value="Transcribed_RNA"/>
</dbReference>
<sequence>MFAHRHNLFHKRCHTSGKVLQFIKHAAVKYNKFLFSVILFQKVICMQINELQM</sequence>